<dbReference type="PANTHER" id="PTHR22730:SF1">
    <property type="entry name" value="PROMININ-LIKE PROTEIN"/>
    <property type="match status" value="1"/>
</dbReference>
<accession>B4JA47</accession>
<proteinExistence type="inferred from homology"/>
<keyword evidence="9" id="KW-1185">Reference proteome</keyword>
<evidence type="ECO:0000313" key="9">
    <source>
        <dbReference type="Proteomes" id="UP000001070"/>
    </source>
</evidence>
<dbReference type="HOGENOM" id="CLU_008293_1_0_1"/>
<sequence length="973" mass="112548">MRLEFFKHLADHSEKSKAMPFKRLSKKLRIADLLIFCFSLLIWPTYADNGEKEKAVSQRNKEAAEIYPYTEYTKYESEVEYIKEPLYPTTTVDFVHKVTHFLFDTLIPGASVLPHGYIVKEIGSDGLRLGPKIEKNDWKNLLAHYWVFTICVIALLFLIIIMPFIAVCYYCFNHYRCSKGCPPCDLPKDNRARCGYGFILSVLLIGILFTAIIGFQSNIMLDHGLKDSANIMRRGTENTCKYLKDVSDHIYHLLVFNYEELLAHLTDVIQRINFIMYDATYNNVKRDPKKNLSAIFINLKEADRLMREVKFWQKDLLFYGGQLRDGLRTVKRDIIYACTVLCGNEECLRFLRTSDVHNLDSSKCLHFDKLPDASFYSKVLENENKRGYFSSGMMYYCGHYVAAVRWNYGVSMLKDPLIKDVENGKEHYRIQADNLRNIIDEVVNDIHENSQKSSTSFADLYEKYNTHRNIINAIVCGLLLIILLLLGIALICGCCGRLRRGDRDGFCSKVSGAKCMFLGIFLIFCVFSFVILVGLFYLILGLIMYMGVCAPLRDQQGNAMFRQLNAVIDLTKFQIKNNPEPESEEPTLPMSKVITECRANQTIIELLQENGLYNIDNLLQIKVMGEHKEPKTPFFDYKVEDWHCLNPNGRFLKELEPIWKSQLNPYTGTDFTDNLCTDVTPVALPNLITQLKELRSSLWTQWGIYDWARVSLYDEILNLQKYQDEISIKVIDLINKITENILKIDEYILFERKPFGESLKIIFDDTYKTEVEMRKKARALNTEWRKKIPEHLEDQFADYSRMVIRESKTNVGNCEPIAITYSTSSDTLCNRIVDPLNSLWFGVLLGGLLLLPALFVAHRLMCLYNKIYPDQTQAAEDGYGIFNGANEWLNSKWQTQQQQQQRQQEKRLTSTLSRHPGQATQVLHSYRQYQPLSLPLPLPLPQPLPLPLPLPLVFVLLGLPMPTFFLSHHQQQH</sequence>
<reference evidence="8 9" key="1">
    <citation type="journal article" date="2007" name="Nature">
        <title>Evolution of genes and genomes on the Drosophila phylogeny.</title>
        <authorList>
            <consortium name="Drosophila 12 Genomes Consortium"/>
            <person name="Clark A.G."/>
            <person name="Eisen M.B."/>
            <person name="Smith D.R."/>
            <person name="Bergman C.M."/>
            <person name="Oliver B."/>
            <person name="Markow T.A."/>
            <person name="Kaufman T.C."/>
            <person name="Kellis M."/>
            <person name="Gelbart W."/>
            <person name="Iyer V.N."/>
            <person name="Pollard D.A."/>
            <person name="Sackton T.B."/>
            <person name="Larracuente A.M."/>
            <person name="Singh N.D."/>
            <person name="Abad J.P."/>
            <person name="Abt D.N."/>
            <person name="Adryan B."/>
            <person name="Aguade M."/>
            <person name="Akashi H."/>
            <person name="Anderson W.W."/>
            <person name="Aquadro C.F."/>
            <person name="Ardell D.H."/>
            <person name="Arguello R."/>
            <person name="Artieri C.G."/>
            <person name="Barbash D.A."/>
            <person name="Barker D."/>
            <person name="Barsanti P."/>
            <person name="Batterham P."/>
            <person name="Batzoglou S."/>
            <person name="Begun D."/>
            <person name="Bhutkar A."/>
            <person name="Blanco E."/>
            <person name="Bosak S.A."/>
            <person name="Bradley R.K."/>
            <person name="Brand A.D."/>
            <person name="Brent M.R."/>
            <person name="Brooks A.N."/>
            <person name="Brown R.H."/>
            <person name="Butlin R.K."/>
            <person name="Caggese C."/>
            <person name="Calvi B.R."/>
            <person name="Bernardo de Carvalho A."/>
            <person name="Caspi A."/>
            <person name="Castrezana S."/>
            <person name="Celniker S.E."/>
            <person name="Chang J.L."/>
            <person name="Chapple C."/>
            <person name="Chatterji S."/>
            <person name="Chinwalla A."/>
            <person name="Civetta A."/>
            <person name="Clifton S.W."/>
            <person name="Comeron J.M."/>
            <person name="Costello J.C."/>
            <person name="Coyne J.A."/>
            <person name="Daub J."/>
            <person name="David R.G."/>
            <person name="Delcher A.L."/>
            <person name="Delehaunty K."/>
            <person name="Do C.B."/>
            <person name="Ebling H."/>
            <person name="Edwards K."/>
            <person name="Eickbush T."/>
            <person name="Evans J.D."/>
            <person name="Filipski A."/>
            <person name="Findeiss S."/>
            <person name="Freyhult E."/>
            <person name="Fulton L."/>
            <person name="Fulton R."/>
            <person name="Garcia A.C."/>
            <person name="Gardiner A."/>
            <person name="Garfield D.A."/>
            <person name="Garvin B.E."/>
            <person name="Gibson G."/>
            <person name="Gilbert D."/>
            <person name="Gnerre S."/>
            <person name="Godfrey J."/>
            <person name="Good R."/>
            <person name="Gotea V."/>
            <person name="Gravely B."/>
            <person name="Greenberg A.J."/>
            <person name="Griffiths-Jones S."/>
            <person name="Gross S."/>
            <person name="Guigo R."/>
            <person name="Gustafson E.A."/>
            <person name="Haerty W."/>
            <person name="Hahn M.W."/>
            <person name="Halligan D.L."/>
            <person name="Halpern A.L."/>
            <person name="Halter G.M."/>
            <person name="Han M.V."/>
            <person name="Heger A."/>
            <person name="Hillier L."/>
            <person name="Hinrichs A.S."/>
            <person name="Holmes I."/>
            <person name="Hoskins R.A."/>
            <person name="Hubisz M.J."/>
            <person name="Hultmark D."/>
            <person name="Huntley M.A."/>
            <person name="Jaffe D.B."/>
            <person name="Jagadeeshan S."/>
            <person name="Jeck W.R."/>
            <person name="Johnson J."/>
            <person name="Jones C.D."/>
            <person name="Jordan W.C."/>
            <person name="Karpen G.H."/>
            <person name="Kataoka E."/>
            <person name="Keightley P.D."/>
            <person name="Kheradpour P."/>
            <person name="Kirkness E.F."/>
            <person name="Koerich L.B."/>
            <person name="Kristiansen K."/>
            <person name="Kudrna D."/>
            <person name="Kulathinal R.J."/>
            <person name="Kumar S."/>
            <person name="Kwok R."/>
            <person name="Lander E."/>
            <person name="Langley C.H."/>
            <person name="Lapoint R."/>
            <person name="Lazzaro B.P."/>
            <person name="Lee S.J."/>
            <person name="Levesque L."/>
            <person name="Li R."/>
            <person name="Lin C.F."/>
            <person name="Lin M.F."/>
            <person name="Lindblad-Toh K."/>
            <person name="Llopart A."/>
            <person name="Long M."/>
            <person name="Low L."/>
            <person name="Lozovsky E."/>
            <person name="Lu J."/>
            <person name="Luo M."/>
            <person name="Machado C.A."/>
            <person name="Makalowski W."/>
            <person name="Marzo M."/>
            <person name="Matsuda M."/>
            <person name="Matzkin L."/>
            <person name="McAllister B."/>
            <person name="McBride C.S."/>
            <person name="McKernan B."/>
            <person name="McKernan K."/>
            <person name="Mendez-Lago M."/>
            <person name="Minx P."/>
            <person name="Mollenhauer M.U."/>
            <person name="Montooth K."/>
            <person name="Mount S.M."/>
            <person name="Mu X."/>
            <person name="Myers E."/>
            <person name="Negre B."/>
            <person name="Newfeld S."/>
            <person name="Nielsen R."/>
            <person name="Noor M.A."/>
            <person name="O'Grady P."/>
            <person name="Pachter L."/>
            <person name="Papaceit M."/>
            <person name="Parisi M.J."/>
            <person name="Parisi M."/>
            <person name="Parts L."/>
            <person name="Pedersen J.S."/>
            <person name="Pesole G."/>
            <person name="Phillippy A.M."/>
            <person name="Ponting C.P."/>
            <person name="Pop M."/>
            <person name="Porcelli D."/>
            <person name="Powell J.R."/>
            <person name="Prohaska S."/>
            <person name="Pruitt K."/>
            <person name="Puig M."/>
            <person name="Quesneville H."/>
            <person name="Ram K.R."/>
            <person name="Rand D."/>
            <person name="Rasmussen M.D."/>
            <person name="Reed L.K."/>
            <person name="Reenan R."/>
            <person name="Reily A."/>
            <person name="Remington K.A."/>
            <person name="Rieger T.T."/>
            <person name="Ritchie M.G."/>
            <person name="Robin C."/>
            <person name="Rogers Y.H."/>
            <person name="Rohde C."/>
            <person name="Rozas J."/>
            <person name="Rubenfield M.J."/>
            <person name="Ruiz A."/>
            <person name="Russo S."/>
            <person name="Salzberg S.L."/>
            <person name="Sanchez-Gracia A."/>
            <person name="Saranga D.J."/>
            <person name="Sato H."/>
            <person name="Schaeffer S.W."/>
            <person name="Schatz M.C."/>
            <person name="Schlenke T."/>
            <person name="Schwartz R."/>
            <person name="Segarra C."/>
            <person name="Singh R.S."/>
            <person name="Sirot L."/>
            <person name="Sirota M."/>
            <person name="Sisneros N.B."/>
            <person name="Smith C.D."/>
            <person name="Smith T.F."/>
            <person name="Spieth J."/>
            <person name="Stage D.E."/>
            <person name="Stark A."/>
            <person name="Stephan W."/>
            <person name="Strausberg R.L."/>
            <person name="Strempel S."/>
            <person name="Sturgill D."/>
            <person name="Sutton G."/>
            <person name="Sutton G.G."/>
            <person name="Tao W."/>
            <person name="Teichmann S."/>
            <person name="Tobari Y.N."/>
            <person name="Tomimura Y."/>
            <person name="Tsolas J.M."/>
            <person name="Valente V.L."/>
            <person name="Venter E."/>
            <person name="Venter J.C."/>
            <person name="Vicario S."/>
            <person name="Vieira F.G."/>
            <person name="Vilella A.J."/>
            <person name="Villasante A."/>
            <person name="Walenz B."/>
            <person name="Wang J."/>
            <person name="Wasserman M."/>
            <person name="Watts T."/>
            <person name="Wilson D."/>
            <person name="Wilson R.K."/>
            <person name="Wing R.A."/>
            <person name="Wolfner M.F."/>
            <person name="Wong A."/>
            <person name="Wong G.K."/>
            <person name="Wu C.I."/>
            <person name="Wu G."/>
            <person name="Yamamoto D."/>
            <person name="Yang H.P."/>
            <person name="Yang S.P."/>
            <person name="Yorke J.A."/>
            <person name="Yoshida K."/>
            <person name="Zdobnov E."/>
            <person name="Zhang P."/>
            <person name="Zhang Y."/>
            <person name="Zimin A.V."/>
            <person name="Baldwin J."/>
            <person name="Abdouelleil A."/>
            <person name="Abdulkadir J."/>
            <person name="Abebe A."/>
            <person name="Abera B."/>
            <person name="Abreu J."/>
            <person name="Acer S.C."/>
            <person name="Aftuck L."/>
            <person name="Alexander A."/>
            <person name="An P."/>
            <person name="Anderson E."/>
            <person name="Anderson S."/>
            <person name="Arachi H."/>
            <person name="Azer M."/>
            <person name="Bachantsang P."/>
            <person name="Barry A."/>
            <person name="Bayul T."/>
            <person name="Berlin A."/>
            <person name="Bessette D."/>
            <person name="Bloom T."/>
            <person name="Blye J."/>
            <person name="Boguslavskiy L."/>
            <person name="Bonnet C."/>
            <person name="Boukhgalter B."/>
            <person name="Bourzgui I."/>
            <person name="Brown A."/>
            <person name="Cahill P."/>
            <person name="Channer S."/>
            <person name="Cheshatsang Y."/>
            <person name="Chuda L."/>
            <person name="Citroen M."/>
            <person name="Collymore A."/>
            <person name="Cooke P."/>
            <person name="Costello M."/>
            <person name="D'Aco K."/>
            <person name="Daza R."/>
            <person name="De Haan G."/>
            <person name="DeGray S."/>
            <person name="DeMaso C."/>
            <person name="Dhargay N."/>
            <person name="Dooley K."/>
            <person name="Dooley E."/>
            <person name="Doricent M."/>
            <person name="Dorje P."/>
            <person name="Dorjee K."/>
            <person name="Dupes A."/>
            <person name="Elong R."/>
            <person name="Falk J."/>
            <person name="Farina A."/>
            <person name="Faro S."/>
            <person name="Ferguson D."/>
            <person name="Fisher S."/>
            <person name="Foley C.D."/>
            <person name="Franke A."/>
            <person name="Friedrich D."/>
            <person name="Gadbois L."/>
            <person name="Gearin G."/>
            <person name="Gearin C.R."/>
            <person name="Giannoukos G."/>
            <person name="Goode T."/>
            <person name="Graham J."/>
            <person name="Grandbois E."/>
            <person name="Grewal S."/>
            <person name="Gyaltsen K."/>
            <person name="Hafez N."/>
            <person name="Hagos B."/>
            <person name="Hall J."/>
            <person name="Henson C."/>
            <person name="Hollinger A."/>
            <person name="Honan T."/>
            <person name="Huard M.D."/>
            <person name="Hughes L."/>
            <person name="Hurhula B."/>
            <person name="Husby M.E."/>
            <person name="Kamat A."/>
            <person name="Kanga B."/>
            <person name="Kashin S."/>
            <person name="Khazanovich D."/>
            <person name="Kisner P."/>
            <person name="Lance K."/>
            <person name="Lara M."/>
            <person name="Lee W."/>
            <person name="Lennon N."/>
            <person name="Letendre F."/>
            <person name="LeVine R."/>
            <person name="Lipovsky A."/>
            <person name="Liu X."/>
            <person name="Liu J."/>
            <person name="Liu S."/>
            <person name="Lokyitsang T."/>
            <person name="Lokyitsang Y."/>
            <person name="Lubonja R."/>
            <person name="Lui A."/>
            <person name="MacDonald P."/>
            <person name="Magnisalis V."/>
            <person name="Maru K."/>
            <person name="Matthews C."/>
            <person name="McCusker W."/>
            <person name="McDonough S."/>
            <person name="Mehta T."/>
            <person name="Meldrim J."/>
            <person name="Meneus L."/>
            <person name="Mihai O."/>
            <person name="Mihalev A."/>
            <person name="Mihova T."/>
            <person name="Mittelman R."/>
            <person name="Mlenga V."/>
            <person name="Montmayeur A."/>
            <person name="Mulrain L."/>
            <person name="Navidi A."/>
            <person name="Naylor J."/>
            <person name="Negash T."/>
            <person name="Nguyen T."/>
            <person name="Nguyen N."/>
            <person name="Nicol R."/>
            <person name="Norbu C."/>
            <person name="Norbu N."/>
            <person name="Novod N."/>
            <person name="O'Neill B."/>
            <person name="Osman S."/>
            <person name="Markiewicz E."/>
            <person name="Oyono O.L."/>
            <person name="Patti C."/>
            <person name="Phunkhang P."/>
            <person name="Pierre F."/>
            <person name="Priest M."/>
            <person name="Raghuraman S."/>
            <person name="Rege F."/>
            <person name="Reyes R."/>
            <person name="Rise C."/>
            <person name="Rogov P."/>
            <person name="Ross K."/>
            <person name="Ryan E."/>
            <person name="Settipalli S."/>
            <person name="Shea T."/>
            <person name="Sherpa N."/>
            <person name="Shi L."/>
            <person name="Shih D."/>
            <person name="Sparrow T."/>
            <person name="Spaulding J."/>
            <person name="Stalker J."/>
            <person name="Stange-Thomann N."/>
            <person name="Stavropoulos S."/>
            <person name="Stone C."/>
            <person name="Strader C."/>
            <person name="Tesfaye S."/>
            <person name="Thomson T."/>
            <person name="Thoulutsang Y."/>
            <person name="Thoulutsang D."/>
            <person name="Topham K."/>
            <person name="Topping I."/>
            <person name="Tsamla T."/>
            <person name="Vassiliev H."/>
            <person name="Vo A."/>
            <person name="Wangchuk T."/>
            <person name="Wangdi T."/>
            <person name="Weiand M."/>
            <person name="Wilkinson J."/>
            <person name="Wilson A."/>
            <person name="Yadav S."/>
            <person name="Young G."/>
            <person name="Yu Q."/>
            <person name="Zembek L."/>
            <person name="Zhong D."/>
            <person name="Zimmer A."/>
            <person name="Zwirko Z."/>
            <person name="Jaffe D.B."/>
            <person name="Alvarez P."/>
            <person name="Brockman W."/>
            <person name="Butler J."/>
            <person name="Chin C."/>
            <person name="Gnerre S."/>
            <person name="Grabherr M."/>
            <person name="Kleber M."/>
            <person name="Mauceli E."/>
            <person name="MacCallum I."/>
        </authorList>
    </citation>
    <scope>NUCLEOTIDE SEQUENCE [LARGE SCALE GENOMIC DNA]</scope>
    <source>
        <strain evidence="9">Tucson 15287-2541.00</strain>
    </source>
</reference>
<evidence type="ECO:0000256" key="6">
    <source>
        <dbReference type="ARBA" id="ARBA00023180"/>
    </source>
</evidence>
<dbReference type="AlphaFoldDB" id="B4JA47"/>
<comment type="similarity">
    <text evidence="2">Belongs to the prominin family.</text>
</comment>
<dbReference type="eggNOG" id="KOG4331">
    <property type="taxonomic scope" value="Eukaryota"/>
</dbReference>
<dbReference type="InParanoid" id="B4JA47"/>
<name>B4JA47_DROGR</name>
<dbReference type="PANTHER" id="PTHR22730">
    <property type="entry name" value="PROMININ PROM PROTEIN"/>
    <property type="match status" value="1"/>
</dbReference>
<dbReference type="GO" id="GO:0016020">
    <property type="term" value="C:membrane"/>
    <property type="evidence" value="ECO:0007669"/>
    <property type="project" value="UniProtKB-SubCell"/>
</dbReference>
<feature type="transmembrane region" description="Helical" evidence="7">
    <location>
        <begin position="193"/>
        <end position="215"/>
    </location>
</feature>
<comment type="subcellular location">
    <subcellularLocation>
        <location evidence="1">Membrane</location>
        <topology evidence="1">Multi-pass membrane protein</topology>
    </subcellularLocation>
</comment>
<dbReference type="Proteomes" id="UP000001070">
    <property type="component" value="Unassembled WGS sequence"/>
</dbReference>
<evidence type="ECO:0000256" key="2">
    <source>
        <dbReference type="ARBA" id="ARBA00006058"/>
    </source>
</evidence>
<keyword evidence="3 7" id="KW-0812">Transmembrane</keyword>
<dbReference type="Pfam" id="PF05478">
    <property type="entry name" value="Prominin"/>
    <property type="match status" value="1"/>
</dbReference>
<dbReference type="EMBL" id="CH916368">
    <property type="protein sequence ID" value="EDW03721.1"/>
    <property type="molecule type" value="Genomic_DNA"/>
</dbReference>
<feature type="transmembrane region" description="Helical" evidence="7">
    <location>
        <begin position="470"/>
        <end position="494"/>
    </location>
</feature>
<dbReference type="OrthoDB" id="6229420at2759"/>
<feature type="transmembrane region" description="Helical" evidence="7">
    <location>
        <begin position="145"/>
        <end position="172"/>
    </location>
</feature>
<evidence type="ECO:0000256" key="1">
    <source>
        <dbReference type="ARBA" id="ARBA00004141"/>
    </source>
</evidence>
<keyword evidence="6" id="KW-0325">Glycoprotein</keyword>
<dbReference type="InterPro" id="IPR008795">
    <property type="entry name" value="Prominin"/>
</dbReference>
<evidence type="ECO:0000256" key="3">
    <source>
        <dbReference type="ARBA" id="ARBA00022692"/>
    </source>
</evidence>
<evidence type="ECO:0000256" key="5">
    <source>
        <dbReference type="ARBA" id="ARBA00023136"/>
    </source>
</evidence>
<dbReference type="SMR" id="B4JA47"/>
<dbReference type="PhylomeDB" id="B4JA47"/>
<gene>
    <name evidence="8" type="primary">Dgri\GH11388</name>
    <name evidence="8" type="ORF">Dgri_GH11388</name>
</gene>
<keyword evidence="4 7" id="KW-1133">Transmembrane helix</keyword>
<organism evidence="9">
    <name type="scientific">Drosophila grimshawi</name>
    <name type="common">Hawaiian fruit fly</name>
    <name type="synonym">Idiomyia grimshawi</name>
    <dbReference type="NCBI Taxonomy" id="7222"/>
    <lineage>
        <taxon>Eukaryota</taxon>
        <taxon>Metazoa</taxon>
        <taxon>Ecdysozoa</taxon>
        <taxon>Arthropoda</taxon>
        <taxon>Hexapoda</taxon>
        <taxon>Insecta</taxon>
        <taxon>Pterygota</taxon>
        <taxon>Neoptera</taxon>
        <taxon>Endopterygota</taxon>
        <taxon>Diptera</taxon>
        <taxon>Brachycera</taxon>
        <taxon>Muscomorpha</taxon>
        <taxon>Ephydroidea</taxon>
        <taxon>Drosophilidae</taxon>
        <taxon>Drosophila</taxon>
        <taxon>Hawaiian Drosophila</taxon>
    </lineage>
</organism>
<evidence type="ECO:0000256" key="7">
    <source>
        <dbReference type="SAM" id="Phobius"/>
    </source>
</evidence>
<feature type="transmembrane region" description="Helical" evidence="7">
    <location>
        <begin position="839"/>
        <end position="857"/>
    </location>
</feature>
<feature type="transmembrane region" description="Helical" evidence="7">
    <location>
        <begin position="515"/>
        <end position="548"/>
    </location>
</feature>
<evidence type="ECO:0000256" key="4">
    <source>
        <dbReference type="ARBA" id="ARBA00022989"/>
    </source>
</evidence>
<keyword evidence="5 7" id="KW-0472">Membrane</keyword>
<protein>
    <submittedName>
        <fullName evidence="8">GH11388</fullName>
    </submittedName>
</protein>
<evidence type="ECO:0000313" key="8">
    <source>
        <dbReference type="EMBL" id="EDW03721.1"/>
    </source>
</evidence>
<dbReference type="OMA" id="MFIANKF"/>